<sequence length="249" mass="27083">MTVPGVYVYGVVRSDHPEPTGRPGVGSPPRPVRTLRTSGLAAVVSDAPEGLRARRRDLMAHQNLLLTLAADGPVLPMRFGVVAPDEDSLARRLEPPESRLAALERLEGRVEMNLKAMPAEDALEELVREDARVRRLREAARRAPGYEASVRLGEAVAAGLDRRAREAARRVVDDLSALADATAHGSRTPGCVANVSFLVPRVRLGRFADAVEELAVRHRHRVVLRPTGPLPCYSFVDDATAPRPVRVEA</sequence>
<dbReference type="EMBL" id="BAAASZ010000026">
    <property type="protein sequence ID" value="GAA2450352.1"/>
    <property type="molecule type" value="Genomic_DNA"/>
</dbReference>
<dbReference type="Proteomes" id="UP001501638">
    <property type="component" value="Unassembled WGS sequence"/>
</dbReference>
<feature type="region of interest" description="Disordered" evidence="4">
    <location>
        <begin position="12"/>
        <end position="32"/>
    </location>
</feature>
<protein>
    <submittedName>
        <fullName evidence="5">GvpL/GvpF family gas vesicle protein</fullName>
    </submittedName>
</protein>
<accession>A0ABP5XAF0</accession>
<dbReference type="Pfam" id="PF06386">
    <property type="entry name" value="GvpL_GvpF"/>
    <property type="match status" value="1"/>
</dbReference>
<dbReference type="PANTHER" id="PTHR36852">
    <property type="entry name" value="PROTEIN GVPL 2"/>
    <property type="match status" value="1"/>
</dbReference>
<evidence type="ECO:0000256" key="1">
    <source>
        <dbReference type="ARBA" id="ARBA00022987"/>
    </source>
</evidence>
<evidence type="ECO:0000256" key="3">
    <source>
        <dbReference type="ARBA" id="ARBA00035643"/>
    </source>
</evidence>
<name>A0ABP5XAF0_9ACTN</name>
<keyword evidence="6" id="KW-1185">Reference proteome</keyword>
<organism evidence="5 6">
    <name type="scientific">Streptomyces macrosporus</name>
    <dbReference type="NCBI Taxonomy" id="44032"/>
    <lineage>
        <taxon>Bacteria</taxon>
        <taxon>Bacillati</taxon>
        <taxon>Actinomycetota</taxon>
        <taxon>Actinomycetes</taxon>
        <taxon>Kitasatosporales</taxon>
        <taxon>Streptomycetaceae</taxon>
        <taxon>Streptomyces</taxon>
    </lineage>
</organism>
<keyword evidence="1" id="KW-0304">Gas vesicle</keyword>
<comment type="caution">
    <text evidence="5">The sequence shown here is derived from an EMBL/GenBank/DDBJ whole genome shotgun (WGS) entry which is preliminary data.</text>
</comment>
<proteinExistence type="inferred from homology"/>
<evidence type="ECO:0000313" key="6">
    <source>
        <dbReference type="Proteomes" id="UP001501638"/>
    </source>
</evidence>
<comment type="subcellular location">
    <subcellularLocation>
        <location evidence="2">Gas vesicle</location>
    </subcellularLocation>
</comment>
<dbReference type="RefSeq" id="WP_344324486.1">
    <property type="nucleotide sequence ID" value="NZ_BAAASZ010000026.1"/>
</dbReference>
<evidence type="ECO:0000313" key="5">
    <source>
        <dbReference type="EMBL" id="GAA2450352.1"/>
    </source>
</evidence>
<dbReference type="PANTHER" id="PTHR36852:SF1">
    <property type="entry name" value="PROTEIN GVPL 2"/>
    <property type="match status" value="1"/>
</dbReference>
<dbReference type="InterPro" id="IPR009430">
    <property type="entry name" value="GvpL/GvpF"/>
</dbReference>
<evidence type="ECO:0000256" key="4">
    <source>
        <dbReference type="SAM" id="MobiDB-lite"/>
    </source>
</evidence>
<reference evidence="6" key="1">
    <citation type="journal article" date="2019" name="Int. J. Syst. Evol. Microbiol.">
        <title>The Global Catalogue of Microorganisms (GCM) 10K type strain sequencing project: providing services to taxonomists for standard genome sequencing and annotation.</title>
        <authorList>
            <consortium name="The Broad Institute Genomics Platform"/>
            <consortium name="The Broad Institute Genome Sequencing Center for Infectious Disease"/>
            <person name="Wu L."/>
            <person name="Ma J."/>
        </authorList>
    </citation>
    <scope>NUCLEOTIDE SEQUENCE [LARGE SCALE GENOMIC DNA]</scope>
    <source>
        <strain evidence="6">JCM 6305</strain>
    </source>
</reference>
<evidence type="ECO:0000256" key="2">
    <source>
        <dbReference type="ARBA" id="ARBA00035108"/>
    </source>
</evidence>
<comment type="similarity">
    <text evidence="3">Belongs to the gas vesicle GvpF/GvpL family.</text>
</comment>
<gene>
    <name evidence="5" type="ORF">GCM10010405_37440</name>
</gene>